<evidence type="ECO:0000313" key="2">
    <source>
        <dbReference type="EMBL" id="THF99420.1"/>
    </source>
</evidence>
<protein>
    <submittedName>
        <fullName evidence="2">Uncharacterized protein</fullName>
    </submittedName>
</protein>
<gene>
    <name evidence="2" type="ORF">TEA_025496</name>
</gene>
<evidence type="ECO:0000256" key="1">
    <source>
        <dbReference type="SAM" id="MobiDB-lite"/>
    </source>
</evidence>
<comment type="caution">
    <text evidence="2">The sequence shown here is derived from an EMBL/GenBank/DDBJ whole genome shotgun (WGS) entry which is preliminary data.</text>
</comment>
<keyword evidence="3" id="KW-1185">Reference proteome</keyword>
<proteinExistence type="predicted"/>
<dbReference type="PANTHER" id="PTHR34046">
    <property type="entry name" value="OS06G0218800 PROTEIN"/>
    <property type="match status" value="1"/>
</dbReference>
<feature type="compositionally biased region" description="Basic and acidic residues" evidence="1">
    <location>
        <begin position="1"/>
        <end position="20"/>
    </location>
</feature>
<dbReference type="AlphaFoldDB" id="A0A4S4DA64"/>
<dbReference type="EMBL" id="SDRB02011953">
    <property type="protein sequence ID" value="THF99420.1"/>
    <property type="molecule type" value="Genomic_DNA"/>
</dbReference>
<accession>A0A4S4DA64</accession>
<dbReference type="Pfam" id="PF05340">
    <property type="entry name" value="DUF740"/>
    <property type="match status" value="1"/>
</dbReference>
<organism evidence="2 3">
    <name type="scientific">Camellia sinensis var. sinensis</name>
    <name type="common">China tea</name>
    <dbReference type="NCBI Taxonomy" id="542762"/>
    <lineage>
        <taxon>Eukaryota</taxon>
        <taxon>Viridiplantae</taxon>
        <taxon>Streptophyta</taxon>
        <taxon>Embryophyta</taxon>
        <taxon>Tracheophyta</taxon>
        <taxon>Spermatophyta</taxon>
        <taxon>Magnoliopsida</taxon>
        <taxon>eudicotyledons</taxon>
        <taxon>Gunneridae</taxon>
        <taxon>Pentapetalae</taxon>
        <taxon>asterids</taxon>
        <taxon>Ericales</taxon>
        <taxon>Theaceae</taxon>
        <taxon>Camellia</taxon>
    </lineage>
</organism>
<sequence length="165" mass="18040">MENKKLKNDQISRSKSDVLCKKHPNHRQSPGVCSVCLRERLSQLSSSSSCTNTINIASSCSSYSSLSSSHYTSSESSPVHHLYSVVSEPKGSTTMSFLGSVKNVLTKSKSMAFVARAQGGDVRHGKKKGGFWSKLFFLRRSKKINEGSVHSTVMIGRVISSTKVH</sequence>
<dbReference type="InterPro" id="IPR008004">
    <property type="entry name" value="OCTOPUS-like"/>
</dbReference>
<dbReference type="PANTHER" id="PTHR34046:SF7">
    <property type="entry name" value="DUF740 FAMILY PROTEIN"/>
    <property type="match status" value="1"/>
</dbReference>
<name>A0A4S4DA64_CAMSN</name>
<evidence type="ECO:0000313" key="3">
    <source>
        <dbReference type="Proteomes" id="UP000306102"/>
    </source>
</evidence>
<reference evidence="2 3" key="1">
    <citation type="journal article" date="2018" name="Proc. Natl. Acad. Sci. U.S.A.">
        <title>Draft genome sequence of Camellia sinensis var. sinensis provides insights into the evolution of the tea genome and tea quality.</title>
        <authorList>
            <person name="Wei C."/>
            <person name="Yang H."/>
            <person name="Wang S."/>
            <person name="Zhao J."/>
            <person name="Liu C."/>
            <person name="Gao L."/>
            <person name="Xia E."/>
            <person name="Lu Y."/>
            <person name="Tai Y."/>
            <person name="She G."/>
            <person name="Sun J."/>
            <person name="Cao H."/>
            <person name="Tong W."/>
            <person name="Gao Q."/>
            <person name="Li Y."/>
            <person name="Deng W."/>
            <person name="Jiang X."/>
            <person name="Wang W."/>
            <person name="Chen Q."/>
            <person name="Zhang S."/>
            <person name="Li H."/>
            <person name="Wu J."/>
            <person name="Wang P."/>
            <person name="Li P."/>
            <person name="Shi C."/>
            <person name="Zheng F."/>
            <person name="Jian J."/>
            <person name="Huang B."/>
            <person name="Shan D."/>
            <person name="Shi M."/>
            <person name="Fang C."/>
            <person name="Yue Y."/>
            <person name="Li F."/>
            <person name="Li D."/>
            <person name="Wei S."/>
            <person name="Han B."/>
            <person name="Jiang C."/>
            <person name="Yin Y."/>
            <person name="Xia T."/>
            <person name="Zhang Z."/>
            <person name="Bennetzen J.L."/>
            <person name="Zhao S."/>
            <person name="Wan X."/>
        </authorList>
    </citation>
    <scope>NUCLEOTIDE SEQUENCE [LARGE SCALE GENOMIC DNA]</scope>
    <source>
        <strain evidence="3">cv. Shuchazao</strain>
        <tissue evidence="2">Leaf</tissue>
    </source>
</reference>
<feature type="region of interest" description="Disordered" evidence="1">
    <location>
        <begin position="1"/>
        <end position="27"/>
    </location>
</feature>
<dbReference type="Proteomes" id="UP000306102">
    <property type="component" value="Unassembled WGS sequence"/>
</dbReference>